<name>A0A6M1RTM5_9BACT</name>
<feature type="domain" description="Transglutaminase-like" evidence="3">
    <location>
        <begin position="509"/>
        <end position="579"/>
    </location>
</feature>
<feature type="transmembrane region" description="Helical" evidence="2">
    <location>
        <begin position="50"/>
        <end position="70"/>
    </location>
</feature>
<keyword evidence="2" id="KW-0812">Transmembrane</keyword>
<dbReference type="InterPro" id="IPR002931">
    <property type="entry name" value="Transglutaminase-like"/>
</dbReference>
<feature type="transmembrane region" description="Helical" evidence="2">
    <location>
        <begin position="217"/>
        <end position="236"/>
    </location>
</feature>
<evidence type="ECO:0000256" key="2">
    <source>
        <dbReference type="SAM" id="Phobius"/>
    </source>
</evidence>
<evidence type="ECO:0000313" key="4">
    <source>
        <dbReference type="EMBL" id="NGO38122.1"/>
    </source>
</evidence>
<accession>A0A6M1RTM5</accession>
<dbReference type="Proteomes" id="UP000477311">
    <property type="component" value="Unassembled WGS sequence"/>
</dbReference>
<dbReference type="SMART" id="SM00460">
    <property type="entry name" value="TGc"/>
    <property type="match status" value="1"/>
</dbReference>
<dbReference type="Pfam" id="PF13559">
    <property type="entry name" value="DUF4129"/>
    <property type="match status" value="1"/>
</dbReference>
<keyword evidence="2" id="KW-0472">Membrane</keyword>
<dbReference type="PANTHER" id="PTHR42736">
    <property type="entry name" value="PROTEIN-GLUTAMINE GAMMA-GLUTAMYLTRANSFERASE"/>
    <property type="match status" value="1"/>
</dbReference>
<dbReference type="RefSeq" id="WP_165105445.1">
    <property type="nucleotide sequence ID" value="NZ_JAAKYA010000011.1"/>
</dbReference>
<evidence type="ECO:0000259" key="3">
    <source>
        <dbReference type="SMART" id="SM00460"/>
    </source>
</evidence>
<protein>
    <submittedName>
        <fullName evidence="4">Transglutaminase domain-containing protein</fullName>
    </submittedName>
</protein>
<feature type="transmembrane region" description="Helical" evidence="2">
    <location>
        <begin position="620"/>
        <end position="638"/>
    </location>
</feature>
<dbReference type="EMBL" id="JAAKYA010000011">
    <property type="protein sequence ID" value="NGO38122.1"/>
    <property type="molecule type" value="Genomic_DNA"/>
</dbReference>
<keyword evidence="5" id="KW-1185">Reference proteome</keyword>
<gene>
    <name evidence="4" type="ORF">G4L39_01745</name>
</gene>
<reference evidence="4 5" key="1">
    <citation type="submission" date="2020-02" db="EMBL/GenBank/DDBJ databases">
        <title>Draft genome sequence of Limisphaera ngatamarikiensis NGM72.4T, a thermophilic Verrucomicrobia grouped in subdivision 3.</title>
        <authorList>
            <person name="Carere C.R."/>
            <person name="Steen J."/>
            <person name="Hugenholtz P."/>
            <person name="Stott M.B."/>
        </authorList>
    </citation>
    <scope>NUCLEOTIDE SEQUENCE [LARGE SCALE GENOMIC DNA]</scope>
    <source>
        <strain evidence="4 5">NGM72.4</strain>
    </source>
</reference>
<feature type="compositionally biased region" description="Basic and acidic residues" evidence="1">
    <location>
        <begin position="1"/>
        <end position="10"/>
    </location>
</feature>
<dbReference type="PANTHER" id="PTHR42736:SF1">
    <property type="entry name" value="PROTEIN-GLUTAMINE GAMMA-GLUTAMYLTRANSFERASE"/>
    <property type="match status" value="1"/>
</dbReference>
<dbReference type="InterPro" id="IPR025403">
    <property type="entry name" value="TgpA-like_C"/>
</dbReference>
<dbReference type="InterPro" id="IPR052901">
    <property type="entry name" value="Bact_TGase-like"/>
</dbReference>
<dbReference type="SUPFAM" id="SSF54001">
    <property type="entry name" value="Cysteine proteinases"/>
    <property type="match status" value="1"/>
</dbReference>
<dbReference type="InterPro" id="IPR038765">
    <property type="entry name" value="Papain-like_cys_pep_sf"/>
</dbReference>
<comment type="caution">
    <text evidence="4">The sequence shown here is derived from an EMBL/GenBank/DDBJ whole genome shotgun (WGS) entry which is preliminary data.</text>
</comment>
<dbReference type="AlphaFoldDB" id="A0A6M1RTM5"/>
<dbReference type="Gene3D" id="3.10.620.30">
    <property type="match status" value="1"/>
</dbReference>
<feature type="transmembrane region" description="Helical" evidence="2">
    <location>
        <begin position="90"/>
        <end position="107"/>
    </location>
</feature>
<feature type="compositionally biased region" description="Low complexity" evidence="1">
    <location>
        <begin position="18"/>
        <end position="33"/>
    </location>
</feature>
<organism evidence="4 5">
    <name type="scientific">Limisphaera ngatamarikiensis</name>
    <dbReference type="NCBI Taxonomy" id="1324935"/>
    <lineage>
        <taxon>Bacteria</taxon>
        <taxon>Pseudomonadati</taxon>
        <taxon>Verrucomicrobiota</taxon>
        <taxon>Verrucomicrobiia</taxon>
        <taxon>Limisphaerales</taxon>
        <taxon>Limisphaeraceae</taxon>
        <taxon>Limisphaera</taxon>
    </lineage>
</organism>
<sequence>MEMHGWKPDAPDAPGMPARGAGASDATAATMEAAGSAPVQPPPLLIGATLMFWGWQTGHWVVAGVLAVVLEAARWVRVRWEFSDEDFRRIWALCSVFLLVALFWAFTANDGPSAFGQLVDSPGFWNQRRAGQVTTATAASVFRWLPLLMFPLAVAQAYSNRNGLTLSTISLLVRRHRRRLARAGVPLPPEPRFHSGYLYFGGCLAGACMQPVSGGRVLGTLVGLACLLGWALWPLRSRRYGVVTWVAVVLLAAAVGVAGQFGLWNLQRYIGGAGQLGEWLAGLRRTGAAPDLNTAQISWEGLAPWKLSTRIAVRLEVLQGPAPAYLRQGVYRLFMPPYWLNGEQENAFMPVNETPPESGNWPLVQQSEGSAVVRVVTWLHGRKDESRAGVLPLPPRTVLLRNFPAFSVERHPLGAVLVTGPGMVVFEAVHQGSAGWESPPEPDLDLSVPENLVPVLDRVIAEMGLPGRASWAVARPALTRFFEEKFQYRLWQPRPRYGRREQRPLEQFLLQSRAGHCEYFATATVLLLRRLGIPARYTVGYAVHEGSGRRYVVRDRDAHAWCQVWNAEAGRWEDFDTTPADWIAQERTRESGWLWWQDFWSWIRYQVGLAWWGYTRLRQYLLWFFVPVLAVLLVQVMFRRGRRRTARSGDNRGAWAGPGLDSEFYELERWLAARGWARQPHEPPGRWLRRVRTGFPADLWTPAWEEALRLHYRYRFDPRGLEPADRERLRLRVRECLQTLRARRRRPVPLGV</sequence>
<keyword evidence="2" id="KW-1133">Transmembrane helix</keyword>
<evidence type="ECO:0000313" key="5">
    <source>
        <dbReference type="Proteomes" id="UP000477311"/>
    </source>
</evidence>
<feature type="transmembrane region" description="Helical" evidence="2">
    <location>
        <begin position="242"/>
        <end position="266"/>
    </location>
</feature>
<evidence type="ECO:0000256" key="1">
    <source>
        <dbReference type="SAM" id="MobiDB-lite"/>
    </source>
</evidence>
<proteinExistence type="predicted"/>
<dbReference type="Pfam" id="PF01841">
    <property type="entry name" value="Transglut_core"/>
    <property type="match status" value="1"/>
</dbReference>
<feature type="region of interest" description="Disordered" evidence="1">
    <location>
        <begin position="1"/>
        <end position="33"/>
    </location>
</feature>